<evidence type="ECO:0000256" key="2">
    <source>
        <dbReference type="ARBA" id="ARBA00023315"/>
    </source>
</evidence>
<protein>
    <submittedName>
        <fullName evidence="4">GNAT family acetyltransferase</fullName>
    </submittedName>
</protein>
<dbReference type="OrthoDB" id="9800962at2"/>
<dbReference type="EMBL" id="CP011388">
    <property type="protein sequence ID" value="ANE49103.1"/>
    <property type="molecule type" value="Genomic_DNA"/>
</dbReference>
<proteinExistence type="predicted"/>
<evidence type="ECO:0000259" key="3">
    <source>
        <dbReference type="PROSITE" id="PS51186"/>
    </source>
</evidence>
<dbReference type="PANTHER" id="PTHR10908">
    <property type="entry name" value="SEROTONIN N-ACETYLTRANSFERASE"/>
    <property type="match status" value="1"/>
</dbReference>
<keyword evidence="5" id="KW-1185">Reference proteome</keyword>
<reference evidence="4 5" key="1">
    <citation type="submission" date="2015-01" db="EMBL/GenBank/DDBJ databases">
        <title>Paenibacillus swuensis/DY6/whole genome sequencing.</title>
        <authorList>
            <person name="Kim M.K."/>
            <person name="Srinivasan S."/>
            <person name="Lee J.-J."/>
        </authorList>
    </citation>
    <scope>NUCLEOTIDE SEQUENCE [LARGE SCALE GENOMIC DNA]</scope>
    <source>
        <strain evidence="4 5">DY6</strain>
    </source>
</reference>
<dbReference type="GO" id="GO:0008080">
    <property type="term" value="F:N-acetyltransferase activity"/>
    <property type="evidence" value="ECO:0007669"/>
    <property type="project" value="UniProtKB-ARBA"/>
</dbReference>
<gene>
    <name evidence="4" type="ORF">SY83_21380</name>
</gene>
<accession>A0A172TQR7</accession>
<dbReference type="InterPro" id="IPR051635">
    <property type="entry name" value="SNAT-like"/>
</dbReference>
<dbReference type="CDD" id="cd04301">
    <property type="entry name" value="NAT_SF"/>
    <property type="match status" value="1"/>
</dbReference>
<dbReference type="PROSITE" id="PS51186">
    <property type="entry name" value="GNAT"/>
    <property type="match status" value="1"/>
</dbReference>
<organism evidence="4 5">
    <name type="scientific">Paenibacillus swuensis</name>
    <dbReference type="NCBI Taxonomy" id="1178515"/>
    <lineage>
        <taxon>Bacteria</taxon>
        <taxon>Bacillati</taxon>
        <taxon>Bacillota</taxon>
        <taxon>Bacilli</taxon>
        <taxon>Bacillales</taxon>
        <taxon>Paenibacillaceae</taxon>
        <taxon>Paenibacillus</taxon>
    </lineage>
</organism>
<dbReference type="RefSeq" id="WP_068611284.1">
    <property type="nucleotide sequence ID" value="NZ_CP011388.1"/>
</dbReference>
<evidence type="ECO:0000313" key="5">
    <source>
        <dbReference type="Proteomes" id="UP000076927"/>
    </source>
</evidence>
<evidence type="ECO:0000256" key="1">
    <source>
        <dbReference type="ARBA" id="ARBA00022679"/>
    </source>
</evidence>
<dbReference type="SUPFAM" id="SSF55729">
    <property type="entry name" value="Acyl-CoA N-acyltransferases (Nat)"/>
    <property type="match status" value="1"/>
</dbReference>
<feature type="domain" description="N-acetyltransferase" evidence="3">
    <location>
        <begin position="2"/>
        <end position="162"/>
    </location>
</feature>
<dbReference type="Pfam" id="PF13673">
    <property type="entry name" value="Acetyltransf_10"/>
    <property type="match status" value="1"/>
</dbReference>
<keyword evidence="1 4" id="KW-0808">Transferase</keyword>
<dbReference type="KEGG" id="pswu:SY83_21380"/>
<sequence length="163" mass="18368">MRTIRNVKPEDLNQLSSIELQCFPEQKAATREAFQERIRLIPDSFWVAETNGIIEGFVNGPVTEEAYITDDLFTSTKENPPLGGHQTILGLAVPPHLQNQGIAAGLLKHLEQQAFMVKRQSVTLTCKEELTAFYERRGYINKGVSASNHGGIVWYNMTKELHK</sequence>
<evidence type="ECO:0000313" key="4">
    <source>
        <dbReference type="EMBL" id="ANE49103.1"/>
    </source>
</evidence>
<dbReference type="Proteomes" id="UP000076927">
    <property type="component" value="Chromosome"/>
</dbReference>
<dbReference type="InterPro" id="IPR016181">
    <property type="entry name" value="Acyl_CoA_acyltransferase"/>
</dbReference>
<dbReference type="PATRIC" id="fig|1178515.4.peg.4331"/>
<name>A0A172TQR7_9BACL</name>
<dbReference type="AlphaFoldDB" id="A0A172TQR7"/>
<dbReference type="PANTHER" id="PTHR10908:SF0">
    <property type="entry name" value="SEROTONIN N-ACETYLTRANSFERASE"/>
    <property type="match status" value="1"/>
</dbReference>
<dbReference type="STRING" id="1178515.SY83_21380"/>
<keyword evidence="2" id="KW-0012">Acyltransferase</keyword>
<dbReference type="InterPro" id="IPR000182">
    <property type="entry name" value="GNAT_dom"/>
</dbReference>
<dbReference type="Gene3D" id="3.40.630.30">
    <property type="match status" value="1"/>
</dbReference>